<dbReference type="Proteomes" id="UP001480595">
    <property type="component" value="Unassembled WGS sequence"/>
</dbReference>
<sequence length="343" mass="38160">MPSSNGTVSTAQSVDMGFNKIDVLFYGPIKERDRLIETIANPTLIDGAIMFDVTWKPVWVDAHDIMGEGVPYLYEALYLRTGFQKNMRWSRQLKLGATKTGGTLPVRVMQSEVVEVDGCTKDCFLVSFTDSKVDLQNLHGHWLEYGQNLAMSQLGKAALLSKEVEVPFVNTEIQKPIATNTCHSADIRESRLALADHGPSYAERSSPAHKAPSYGVQETSPLPGDRLTGTGGTEATQNECHENGNNPGNGIKLETLFVHRAGARFGLYEYEKLTNVHVGKKGTLATVDVHWRPSSVSLQDLPRTALPEVREVFLRMYSEGEWDEQMELLQKPSRPSKRQKIRG</sequence>
<accession>A0ABR1SSF5</accession>
<feature type="region of interest" description="Disordered" evidence="1">
    <location>
        <begin position="198"/>
        <end position="249"/>
    </location>
</feature>
<dbReference type="RefSeq" id="XP_066707604.1">
    <property type="nucleotide sequence ID" value="XM_066866690.1"/>
</dbReference>
<dbReference type="EMBL" id="JAQQWL010000018">
    <property type="protein sequence ID" value="KAK8036786.1"/>
    <property type="molecule type" value="Genomic_DNA"/>
</dbReference>
<gene>
    <name evidence="2" type="ORF">PG994_015283</name>
</gene>
<dbReference type="GeneID" id="92099755"/>
<evidence type="ECO:0000313" key="2">
    <source>
        <dbReference type="EMBL" id="KAK8036786.1"/>
    </source>
</evidence>
<evidence type="ECO:0000256" key="1">
    <source>
        <dbReference type="SAM" id="MobiDB-lite"/>
    </source>
</evidence>
<feature type="compositionally biased region" description="Polar residues" evidence="1">
    <location>
        <begin position="233"/>
        <end position="248"/>
    </location>
</feature>
<protein>
    <submittedName>
        <fullName evidence="2">Uncharacterized protein</fullName>
    </submittedName>
</protein>
<name>A0ABR1SSF5_9PEZI</name>
<organism evidence="2 3">
    <name type="scientific">Apiospora phragmitis</name>
    <dbReference type="NCBI Taxonomy" id="2905665"/>
    <lineage>
        <taxon>Eukaryota</taxon>
        <taxon>Fungi</taxon>
        <taxon>Dikarya</taxon>
        <taxon>Ascomycota</taxon>
        <taxon>Pezizomycotina</taxon>
        <taxon>Sordariomycetes</taxon>
        <taxon>Xylariomycetidae</taxon>
        <taxon>Amphisphaeriales</taxon>
        <taxon>Apiosporaceae</taxon>
        <taxon>Apiospora</taxon>
    </lineage>
</organism>
<evidence type="ECO:0000313" key="3">
    <source>
        <dbReference type="Proteomes" id="UP001480595"/>
    </source>
</evidence>
<reference evidence="2 3" key="1">
    <citation type="submission" date="2023-01" db="EMBL/GenBank/DDBJ databases">
        <title>Analysis of 21 Apiospora genomes using comparative genomics revels a genus with tremendous synthesis potential of carbohydrate active enzymes and secondary metabolites.</title>
        <authorList>
            <person name="Sorensen T."/>
        </authorList>
    </citation>
    <scope>NUCLEOTIDE SEQUENCE [LARGE SCALE GENOMIC DNA]</scope>
    <source>
        <strain evidence="2 3">CBS 135458</strain>
    </source>
</reference>
<comment type="caution">
    <text evidence="2">The sequence shown here is derived from an EMBL/GenBank/DDBJ whole genome shotgun (WGS) entry which is preliminary data.</text>
</comment>
<proteinExistence type="predicted"/>
<keyword evidence="3" id="KW-1185">Reference proteome</keyword>